<dbReference type="CDD" id="cd03801">
    <property type="entry name" value="GT4_PimA-like"/>
    <property type="match status" value="1"/>
</dbReference>
<gene>
    <name evidence="3" type="ORF">MEBOL_002346</name>
</gene>
<accession>A0A250ICN8</accession>
<evidence type="ECO:0000259" key="2">
    <source>
        <dbReference type="Pfam" id="PF13439"/>
    </source>
</evidence>
<dbReference type="RefSeq" id="WP_245919684.1">
    <property type="nucleotide sequence ID" value="NZ_CP022163.1"/>
</dbReference>
<dbReference type="Pfam" id="PF13439">
    <property type="entry name" value="Glyco_transf_4"/>
    <property type="match status" value="1"/>
</dbReference>
<organism evidence="3 4">
    <name type="scientific">Melittangium boletus DSM 14713</name>
    <dbReference type="NCBI Taxonomy" id="1294270"/>
    <lineage>
        <taxon>Bacteria</taxon>
        <taxon>Pseudomonadati</taxon>
        <taxon>Myxococcota</taxon>
        <taxon>Myxococcia</taxon>
        <taxon>Myxococcales</taxon>
        <taxon>Cystobacterineae</taxon>
        <taxon>Archangiaceae</taxon>
        <taxon>Melittangium</taxon>
    </lineage>
</organism>
<dbReference type="PANTHER" id="PTHR46401">
    <property type="entry name" value="GLYCOSYLTRANSFERASE WBBK-RELATED"/>
    <property type="match status" value="1"/>
</dbReference>
<dbReference type="SUPFAM" id="SSF53756">
    <property type="entry name" value="UDP-Glycosyltransferase/glycogen phosphorylase"/>
    <property type="match status" value="1"/>
</dbReference>
<dbReference type="KEGG" id="mbd:MEBOL_002346"/>
<proteinExistence type="predicted"/>
<evidence type="ECO:0000256" key="1">
    <source>
        <dbReference type="ARBA" id="ARBA00022679"/>
    </source>
</evidence>
<keyword evidence="1 3" id="KW-0808">Transferase</keyword>
<dbReference type="Pfam" id="PF13692">
    <property type="entry name" value="Glyco_trans_1_4"/>
    <property type="match status" value="1"/>
</dbReference>
<reference evidence="3 4" key="1">
    <citation type="submission" date="2017-06" db="EMBL/GenBank/DDBJ databases">
        <authorList>
            <person name="Kim H.J."/>
            <person name="Triplett B.A."/>
        </authorList>
    </citation>
    <scope>NUCLEOTIDE SEQUENCE [LARGE SCALE GENOMIC DNA]</scope>
    <source>
        <strain evidence="3 4">DSM 14713</strain>
    </source>
</reference>
<name>A0A250ICN8_9BACT</name>
<evidence type="ECO:0000313" key="4">
    <source>
        <dbReference type="Proteomes" id="UP000217289"/>
    </source>
</evidence>
<dbReference type="AlphaFoldDB" id="A0A250ICN8"/>
<evidence type="ECO:0000313" key="3">
    <source>
        <dbReference type="EMBL" id="ATB28897.1"/>
    </source>
</evidence>
<dbReference type="GO" id="GO:0016757">
    <property type="term" value="F:glycosyltransferase activity"/>
    <property type="evidence" value="ECO:0007669"/>
    <property type="project" value="UniProtKB-ARBA"/>
</dbReference>
<dbReference type="Gene3D" id="3.40.50.2000">
    <property type="entry name" value="Glycogen Phosphorylase B"/>
    <property type="match status" value="2"/>
</dbReference>
<protein>
    <submittedName>
        <fullName evidence="3">Glycosyl transferase group 1</fullName>
    </submittedName>
</protein>
<dbReference type="InterPro" id="IPR028098">
    <property type="entry name" value="Glyco_trans_4-like_N"/>
</dbReference>
<dbReference type="PANTHER" id="PTHR46401:SF2">
    <property type="entry name" value="GLYCOSYLTRANSFERASE WBBK-RELATED"/>
    <property type="match status" value="1"/>
</dbReference>
<sequence>MHLKPMLRSSRGGTPPAVQRVMMTTTPVGSVWTYALELSRALAERGVRVELATLGAPLSAAQWMEAREVPGLGLHEGQDWHEGADEDAWLLDLEARLSPDVVHLNDHARGALAWRAPTLVMLHTCPLVWWDAVMGGPAPERYARYRQEAARGLRGAGCVVAPSMAMLSAAERLHGPFGATRVIPHARRAESFLPDAKESFVLAAGRDWDEAGNLAVLEAIAPRLPFPVRIAGETSRGSSSRSLGTLRPWELAGWMARAAVYAMPARYEPFGLSALEAALAGCALVLGDIPSLREVWGDAALFVHPDDEDGLAAALRWLMLHPSERECRAGRARSRALSFTPRRMVDAYLDVYTALSVRPPESWAVPAIRAS</sequence>
<dbReference type="EMBL" id="CP022163">
    <property type="protein sequence ID" value="ATB28897.1"/>
    <property type="molecule type" value="Genomic_DNA"/>
</dbReference>
<feature type="domain" description="Glycosyltransferase subfamily 4-like N-terminal" evidence="2">
    <location>
        <begin position="32"/>
        <end position="185"/>
    </location>
</feature>
<keyword evidence="4" id="KW-1185">Reference proteome</keyword>
<dbReference type="GO" id="GO:0009103">
    <property type="term" value="P:lipopolysaccharide biosynthetic process"/>
    <property type="evidence" value="ECO:0007669"/>
    <property type="project" value="TreeGrafter"/>
</dbReference>
<dbReference type="Proteomes" id="UP000217289">
    <property type="component" value="Chromosome"/>
</dbReference>